<protein>
    <submittedName>
        <fullName evidence="1">Uncharacterized protein</fullName>
    </submittedName>
</protein>
<dbReference type="AlphaFoldDB" id="A0A2P2PUY6"/>
<organism evidence="1">
    <name type="scientific">Rhizophora mucronata</name>
    <name type="common">Asiatic mangrove</name>
    <dbReference type="NCBI Taxonomy" id="61149"/>
    <lineage>
        <taxon>Eukaryota</taxon>
        <taxon>Viridiplantae</taxon>
        <taxon>Streptophyta</taxon>
        <taxon>Embryophyta</taxon>
        <taxon>Tracheophyta</taxon>
        <taxon>Spermatophyta</taxon>
        <taxon>Magnoliopsida</taxon>
        <taxon>eudicotyledons</taxon>
        <taxon>Gunneridae</taxon>
        <taxon>Pentapetalae</taxon>
        <taxon>rosids</taxon>
        <taxon>fabids</taxon>
        <taxon>Malpighiales</taxon>
        <taxon>Rhizophoraceae</taxon>
        <taxon>Rhizophora</taxon>
    </lineage>
</organism>
<evidence type="ECO:0000313" key="1">
    <source>
        <dbReference type="EMBL" id="MBX58541.1"/>
    </source>
</evidence>
<accession>A0A2P2PUY6</accession>
<sequence>MRLALEKFFTYRSFGEAWNLRRKDQKSRKECPFSVRKRLETKLVSKL</sequence>
<reference evidence="1" key="1">
    <citation type="submission" date="2018-02" db="EMBL/GenBank/DDBJ databases">
        <title>Rhizophora mucronata_Transcriptome.</title>
        <authorList>
            <person name="Meera S.P."/>
            <person name="Sreeshan A."/>
            <person name="Augustine A."/>
        </authorList>
    </citation>
    <scope>NUCLEOTIDE SEQUENCE</scope>
    <source>
        <tissue evidence="1">Leaf</tissue>
    </source>
</reference>
<dbReference type="EMBL" id="GGEC01078057">
    <property type="protein sequence ID" value="MBX58541.1"/>
    <property type="molecule type" value="Transcribed_RNA"/>
</dbReference>
<proteinExistence type="predicted"/>
<name>A0A2P2PUY6_RHIMU</name>